<keyword evidence="10 13" id="KW-0865">Zymogen</keyword>
<feature type="domain" description="FTP" evidence="14">
    <location>
        <begin position="97"/>
        <end position="141"/>
    </location>
</feature>
<keyword evidence="16" id="KW-1185">Reference proteome</keyword>
<gene>
    <name evidence="15" type="ORF">LAESUDRAFT_729281</name>
</gene>
<dbReference type="OrthoDB" id="3227768at2759"/>
<evidence type="ECO:0000259" key="14">
    <source>
        <dbReference type="Pfam" id="PF07504"/>
    </source>
</evidence>
<dbReference type="Gene3D" id="1.10.390.10">
    <property type="entry name" value="Neutral Protease Domain 2"/>
    <property type="match status" value="1"/>
</dbReference>
<keyword evidence="9 13" id="KW-0482">Metalloprotease</keyword>
<dbReference type="Gene3D" id="3.10.170.10">
    <property type="match status" value="1"/>
</dbReference>
<name>A0A165CQR2_9APHY</name>
<comment type="subcellular location">
    <subcellularLocation>
        <location evidence="1 13">Secreted</location>
    </subcellularLocation>
</comment>
<evidence type="ECO:0000256" key="2">
    <source>
        <dbReference type="ARBA" id="ARBA00006006"/>
    </source>
</evidence>
<feature type="chain" id="PRO_5009361749" description="Extracellular metalloproteinase" evidence="13">
    <location>
        <begin position="26"/>
        <end position="813"/>
    </location>
</feature>
<dbReference type="GeneID" id="63826636"/>
<dbReference type="Pfam" id="PF07504">
    <property type="entry name" value="FTP"/>
    <property type="match status" value="1"/>
</dbReference>
<feature type="binding site" evidence="12">
    <location>
        <position position="581"/>
    </location>
    <ligand>
        <name>Zn(2+)</name>
        <dbReference type="ChEBI" id="CHEBI:29105"/>
        <note>catalytic</note>
    </ligand>
</feature>
<dbReference type="CDD" id="cd09596">
    <property type="entry name" value="M36"/>
    <property type="match status" value="1"/>
</dbReference>
<dbReference type="PANTHER" id="PTHR33478">
    <property type="entry name" value="EXTRACELLULAR METALLOPROTEINASE MEP"/>
    <property type="match status" value="1"/>
</dbReference>
<evidence type="ECO:0000256" key="1">
    <source>
        <dbReference type="ARBA" id="ARBA00004613"/>
    </source>
</evidence>
<evidence type="ECO:0000313" key="16">
    <source>
        <dbReference type="Proteomes" id="UP000076871"/>
    </source>
</evidence>
<dbReference type="InterPro" id="IPR027268">
    <property type="entry name" value="Peptidase_M4/M1_CTD_sf"/>
</dbReference>
<dbReference type="GO" id="GO:0005615">
    <property type="term" value="C:extracellular space"/>
    <property type="evidence" value="ECO:0007669"/>
    <property type="project" value="InterPro"/>
</dbReference>
<evidence type="ECO:0000256" key="9">
    <source>
        <dbReference type="ARBA" id="ARBA00023049"/>
    </source>
</evidence>
<comment type="similarity">
    <text evidence="2 13">Belongs to the peptidase M36 family.</text>
</comment>
<keyword evidence="4 13" id="KW-0645">Protease</keyword>
<evidence type="ECO:0000256" key="11">
    <source>
        <dbReference type="PIRSR" id="PIRSR601842-1"/>
    </source>
</evidence>
<dbReference type="GO" id="GO:0006508">
    <property type="term" value="P:proteolysis"/>
    <property type="evidence" value="ECO:0007669"/>
    <property type="project" value="UniProtKB-KW"/>
</dbReference>
<dbReference type="Pfam" id="PF02128">
    <property type="entry name" value="Peptidase_M36"/>
    <property type="match status" value="1"/>
</dbReference>
<reference evidence="15 16" key="1">
    <citation type="journal article" date="2016" name="Mol. Biol. Evol.">
        <title>Comparative Genomics of Early-Diverging Mushroom-Forming Fungi Provides Insights into the Origins of Lignocellulose Decay Capabilities.</title>
        <authorList>
            <person name="Nagy L.G."/>
            <person name="Riley R."/>
            <person name="Tritt A."/>
            <person name="Adam C."/>
            <person name="Daum C."/>
            <person name="Floudas D."/>
            <person name="Sun H."/>
            <person name="Yadav J.S."/>
            <person name="Pangilinan J."/>
            <person name="Larsson K.H."/>
            <person name="Matsuura K."/>
            <person name="Barry K."/>
            <person name="Labutti K."/>
            <person name="Kuo R."/>
            <person name="Ohm R.A."/>
            <person name="Bhattacharya S.S."/>
            <person name="Shirouzu T."/>
            <person name="Yoshinaga Y."/>
            <person name="Martin F.M."/>
            <person name="Grigoriev I.V."/>
            <person name="Hibbett D.S."/>
        </authorList>
    </citation>
    <scope>NUCLEOTIDE SEQUENCE [LARGE SCALE GENOMIC DNA]</scope>
    <source>
        <strain evidence="15 16">93-53</strain>
    </source>
</reference>
<comment type="cofactor">
    <cofactor evidence="12">
        <name>Zn(2+)</name>
        <dbReference type="ChEBI" id="CHEBI:29105"/>
    </cofactor>
    <text evidence="12">Binds 1 zinc ion per subunit.</text>
</comment>
<evidence type="ECO:0000256" key="8">
    <source>
        <dbReference type="ARBA" id="ARBA00022833"/>
    </source>
</evidence>
<proteinExistence type="inferred from homology"/>
<dbReference type="PANTHER" id="PTHR33478:SF1">
    <property type="entry name" value="EXTRACELLULAR METALLOPROTEINASE MEP"/>
    <property type="match status" value="1"/>
</dbReference>
<evidence type="ECO:0000256" key="10">
    <source>
        <dbReference type="ARBA" id="ARBA00023145"/>
    </source>
</evidence>
<evidence type="ECO:0000256" key="13">
    <source>
        <dbReference type="RuleBase" id="RU364017"/>
    </source>
</evidence>
<feature type="binding site" evidence="12">
    <location>
        <position position="607"/>
    </location>
    <ligand>
        <name>Zn(2+)</name>
        <dbReference type="ChEBI" id="CHEBI:29105"/>
        <note>catalytic</note>
    </ligand>
</feature>
<dbReference type="InParanoid" id="A0A165CQR2"/>
<accession>A0A165CQR2</accession>
<feature type="binding site" evidence="12">
    <location>
        <position position="577"/>
    </location>
    <ligand>
        <name>Zn(2+)</name>
        <dbReference type="ChEBI" id="CHEBI:29105"/>
        <note>catalytic</note>
    </ligand>
</feature>
<evidence type="ECO:0000256" key="6">
    <source>
        <dbReference type="ARBA" id="ARBA00022729"/>
    </source>
</evidence>
<dbReference type="AlphaFoldDB" id="A0A165CQR2"/>
<dbReference type="RefSeq" id="XP_040760991.1">
    <property type="nucleotide sequence ID" value="XM_040909607.1"/>
</dbReference>
<evidence type="ECO:0000313" key="15">
    <source>
        <dbReference type="EMBL" id="KZT03251.1"/>
    </source>
</evidence>
<feature type="signal peptide" evidence="13">
    <location>
        <begin position="1"/>
        <end position="25"/>
    </location>
</feature>
<dbReference type="InterPro" id="IPR011096">
    <property type="entry name" value="FTP_domain"/>
</dbReference>
<dbReference type="SUPFAM" id="SSF55486">
    <property type="entry name" value="Metalloproteases ('zincins'), catalytic domain"/>
    <property type="match status" value="1"/>
</dbReference>
<evidence type="ECO:0000256" key="4">
    <source>
        <dbReference type="ARBA" id="ARBA00022670"/>
    </source>
</evidence>
<keyword evidence="3 13" id="KW-0964">Secreted</keyword>
<organism evidence="15 16">
    <name type="scientific">Laetiporus sulphureus 93-53</name>
    <dbReference type="NCBI Taxonomy" id="1314785"/>
    <lineage>
        <taxon>Eukaryota</taxon>
        <taxon>Fungi</taxon>
        <taxon>Dikarya</taxon>
        <taxon>Basidiomycota</taxon>
        <taxon>Agaricomycotina</taxon>
        <taxon>Agaricomycetes</taxon>
        <taxon>Polyporales</taxon>
        <taxon>Laetiporus</taxon>
    </lineage>
</organism>
<evidence type="ECO:0000256" key="5">
    <source>
        <dbReference type="ARBA" id="ARBA00022723"/>
    </source>
</evidence>
<evidence type="ECO:0000256" key="7">
    <source>
        <dbReference type="ARBA" id="ARBA00022801"/>
    </source>
</evidence>
<feature type="active site" evidence="11">
    <location>
        <position position="578"/>
    </location>
</feature>
<dbReference type="InterPro" id="IPR001842">
    <property type="entry name" value="Peptidase_M36"/>
</dbReference>
<keyword evidence="6 13" id="KW-0732">Signal</keyword>
<dbReference type="GO" id="GO:0004222">
    <property type="term" value="F:metalloendopeptidase activity"/>
    <property type="evidence" value="ECO:0007669"/>
    <property type="project" value="InterPro"/>
</dbReference>
<evidence type="ECO:0000256" key="3">
    <source>
        <dbReference type="ARBA" id="ARBA00022525"/>
    </source>
</evidence>
<dbReference type="GO" id="GO:0008270">
    <property type="term" value="F:zinc ion binding"/>
    <property type="evidence" value="ECO:0007669"/>
    <property type="project" value="InterPro"/>
</dbReference>
<keyword evidence="8 12" id="KW-0862">Zinc</keyword>
<dbReference type="EMBL" id="KV427645">
    <property type="protein sequence ID" value="KZT03251.1"/>
    <property type="molecule type" value="Genomic_DNA"/>
</dbReference>
<protein>
    <recommendedName>
        <fullName evidence="13">Extracellular metalloproteinase</fullName>
        <ecNumber evidence="13">3.4.24.-</ecNumber>
    </recommendedName>
    <alternativeName>
        <fullName evidence="13">Fungalysin</fullName>
    </alternativeName>
</protein>
<sequence>MVSVIAAVAMYRLILAALAALGLKAESTSPAEPSFQLLHRKTLGFGPLLSHAAYHTESFHPSSSISESANEPFAVAERFVRELTRDADPLTSFFIRNDSYTDRTTDITHVYVSQHVDGSEILNGHISVNVKDGIILSYSDSIFRGYLQESFLMTFVERAPDVHSEHCTNLLAALKRNEERFQIQNGQFSLRSTDFPLSETLASQRRLYEWNCAHVDTPFLMAEKPAFAAQQDREWREPEPALLQFMIAVTSNDTLAQQLIDDPGAHLRSMATAWERHRVNGHYFPVAIVDNVPDAVKPVRAKLAYMQVPRSGSTVLELVWQFEVEMQHNWYEATVSADLPHRIISVADWVSDSPIPLAPVSKRHASYNVFKWGINDPSLGKRTMEKEHFDRAASPMGWHSLPYANDPISVRDHVHSGPHGEKWRNTTTTWGNNVFAHEKWDRQRADWESSYRPDAGKSLVFDWVYNPRPTERKDLLDEARRLVNVSVTQLFYTSNMVHDLYYRYGFDEAAGNFQQYNFGNGGQENDAIIANAQDSTTYNNAQFWTPPDGQNGRCDMYLFSTANPYRDAALDAGLVIHELTHGLSTRLTGGPGKSDCLAYSESKGMGEGWGDFLATTIRSTREYSDYPIGAWAQNRTYGMRDYPYSIDKDVNPLTYESVDVAWGAHAIGEVWAEMLWVVSNRLIKKHGFADSLFPPEPLIDGIVPEGDFYRTLPSTENGVRRPPIPKHGNSLMVQLVLNAMKLQPCRPTFFQARDAIIQADAILTGEENYCDIWAGFAECGLGPNAKVEGETPWGGGDRTDDFTVPARCKSIGI</sequence>
<dbReference type="Proteomes" id="UP000076871">
    <property type="component" value="Unassembled WGS sequence"/>
</dbReference>
<keyword evidence="5 12" id="KW-0479">Metal-binding</keyword>
<evidence type="ECO:0000256" key="12">
    <source>
        <dbReference type="PIRSR" id="PIRSR601842-2"/>
    </source>
</evidence>
<dbReference type="EC" id="3.4.24.-" evidence="13"/>
<dbReference type="InterPro" id="IPR050371">
    <property type="entry name" value="Fungal_virulence_M36"/>
</dbReference>
<keyword evidence="7 13" id="KW-0378">Hydrolase</keyword>
<feature type="binding site" evidence="12">
    <location>
        <position position="352"/>
    </location>
    <ligand>
        <name>Zn(2+)</name>
        <dbReference type="ChEBI" id="CHEBI:29105"/>
        <note>catalytic</note>
    </ligand>
</feature>